<evidence type="ECO:0000313" key="2">
    <source>
        <dbReference type="Proteomes" id="UP001164761"/>
    </source>
</evidence>
<sequence>MNMTPDIEQQIRNMYLELRAREELNHDQAIALDGLLGGADAKLVCKGSELAYSIAADMVYQLLSCFEKIRIAA</sequence>
<keyword evidence="1" id="KW-0614">Plasmid</keyword>
<geneLocation type="plasmid" evidence="1 2">
    <name>unnamed1</name>
</geneLocation>
<protein>
    <submittedName>
        <fullName evidence="1">Uncharacterized protein</fullName>
    </submittedName>
</protein>
<dbReference type="Proteomes" id="UP001164761">
    <property type="component" value="Plasmid unnamed1"/>
</dbReference>
<evidence type="ECO:0000313" key="1">
    <source>
        <dbReference type="EMBL" id="WAH44882.1"/>
    </source>
</evidence>
<organism evidence="1 2">
    <name type="scientific">Alicyclobacillus fastidiosus</name>
    <dbReference type="NCBI Taxonomy" id="392011"/>
    <lineage>
        <taxon>Bacteria</taxon>
        <taxon>Bacillati</taxon>
        <taxon>Bacillota</taxon>
        <taxon>Bacilli</taxon>
        <taxon>Bacillales</taxon>
        <taxon>Alicyclobacillaceae</taxon>
        <taxon>Alicyclobacillus</taxon>
    </lineage>
</organism>
<dbReference type="RefSeq" id="WP_268008751.1">
    <property type="nucleotide sequence ID" value="NZ_BSUT01000003.1"/>
</dbReference>
<reference evidence="1" key="1">
    <citation type="submission" date="2022-08" db="EMBL/GenBank/DDBJ databases">
        <title>Alicyclobacillus fastidiosus DSM 17978, complete genome.</title>
        <authorList>
            <person name="Wang Q."/>
            <person name="Cai R."/>
            <person name="Wang Z."/>
        </authorList>
    </citation>
    <scope>NUCLEOTIDE SEQUENCE</scope>
    <source>
        <strain evidence="1">DSM 17978</strain>
        <plasmid evidence="1">unnamed1</plasmid>
    </source>
</reference>
<proteinExistence type="predicted"/>
<name>A0ABY6ZPW1_9BACL</name>
<accession>A0ABY6ZPW1</accession>
<keyword evidence="2" id="KW-1185">Reference proteome</keyword>
<dbReference type="EMBL" id="CP104068">
    <property type="protein sequence ID" value="WAH44882.1"/>
    <property type="molecule type" value="Genomic_DNA"/>
</dbReference>
<gene>
    <name evidence="1" type="ORF">NZD89_27945</name>
</gene>